<evidence type="ECO:0000256" key="1">
    <source>
        <dbReference type="SAM" id="MobiDB-lite"/>
    </source>
</evidence>
<feature type="region of interest" description="Disordered" evidence="1">
    <location>
        <begin position="297"/>
        <end position="407"/>
    </location>
</feature>
<dbReference type="EMBL" id="BPWL01000011">
    <property type="protein sequence ID" value="GJJ15374.1"/>
    <property type="molecule type" value="Genomic_DNA"/>
</dbReference>
<name>A0AAV5AL78_9AGAM</name>
<feature type="compositionally biased region" description="Low complexity" evidence="1">
    <location>
        <begin position="152"/>
        <end position="180"/>
    </location>
</feature>
<organism evidence="3 4">
    <name type="scientific">Clathrus columnatus</name>
    <dbReference type="NCBI Taxonomy" id="1419009"/>
    <lineage>
        <taxon>Eukaryota</taxon>
        <taxon>Fungi</taxon>
        <taxon>Dikarya</taxon>
        <taxon>Basidiomycota</taxon>
        <taxon>Agaricomycotina</taxon>
        <taxon>Agaricomycetes</taxon>
        <taxon>Phallomycetidae</taxon>
        <taxon>Phallales</taxon>
        <taxon>Clathraceae</taxon>
        <taxon>Clathrus</taxon>
    </lineage>
</organism>
<feature type="region of interest" description="Disordered" evidence="1">
    <location>
        <begin position="152"/>
        <end position="192"/>
    </location>
</feature>
<comment type="caution">
    <text evidence="3">The sequence shown here is derived from an EMBL/GenBank/DDBJ whole genome shotgun (WGS) entry which is preliminary data.</text>
</comment>
<keyword evidence="2" id="KW-0472">Membrane</keyword>
<feature type="region of interest" description="Disordered" evidence="1">
    <location>
        <begin position="255"/>
        <end position="274"/>
    </location>
</feature>
<evidence type="ECO:0000313" key="4">
    <source>
        <dbReference type="Proteomes" id="UP001050691"/>
    </source>
</evidence>
<sequence>MIFVHGQTQVIRTNVDDTDARIKYSSDEWSLITRNEAFDKTEHLTRQQGATANFTFDGNVSLFKVFGIVVLASLGGNTTTSTYFLDDDPDGQSFTAPGNLTVTEIDMMFYQSPSNLSNGTHTLRIVNDNSDSWYIIDFLTVLSLSPSSNGSTISSTVSHDTPSSSASSTAVSAKTSPSSAMESTNNTGSAPMSLITRKPVVSPGAAAGIALSSAIILGIFVAILLFIYHRRRRKNTELAKLTAIDPFVEGFLGATNNNPNDGKREFSPSGSPAAVETSAHGMFYPYMVEFFSRSKGPRSLKSLISPSKRSGKLNVSPMSVPPLPVKPTLTINTNTNTERPRPLPPPPPQPSLPPPPRPPPVTAPRRSIRRNTKFSFLSNLSGGKGRENDISPASPTTTTDVQMGIAI</sequence>
<feature type="compositionally biased region" description="Polar residues" evidence="1">
    <location>
        <begin position="181"/>
        <end position="190"/>
    </location>
</feature>
<keyword evidence="4" id="KW-1185">Reference proteome</keyword>
<accession>A0AAV5AL78</accession>
<reference evidence="3" key="1">
    <citation type="submission" date="2021-10" db="EMBL/GenBank/DDBJ databases">
        <title>De novo Genome Assembly of Clathrus columnatus (Basidiomycota, Fungi) Using Illumina and Nanopore Sequence Data.</title>
        <authorList>
            <person name="Ogiso-Tanaka E."/>
            <person name="Itagaki H."/>
            <person name="Hosoya T."/>
            <person name="Hosaka K."/>
        </authorList>
    </citation>
    <scope>NUCLEOTIDE SEQUENCE</scope>
    <source>
        <strain evidence="3">MO-923</strain>
    </source>
</reference>
<evidence type="ECO:0000313" key="3">
    <source>
        <dbReference type="EMBL" id="GJJ15374.1"/>
    </source>
</evidence>
<proteinExistence type="predicted"/>
<dbReference type="Gene3D" id="2.60.120.260">
    <property type="entry name" value="Galactose-binding domain-like"/>
    <property type="match status" value="1"/>
</dbReference>
<evidence type="ECO:0000256" key="2">
    <source>
        <dbReference type="SAM" id="Phobius"/>
    </source>
</evidence>
<dbReference type="Proteomes" id="UP001050691">
    <property type="component" value="Unassembled WGS sequence"/>
</dbReference>
<keyword evidence="2" id="KW-1133">Transmembrane helix</keyword>
<feature type="compositionally biased region" description="Polar residues" evidence="1">
    <location>
        <begin position="391"/>
        <end position="401"/>
    </location>
</feature>
<gene>
    <name evidence="3" type="ORF">Clacol_009650</name>
</gene>
<dbReference type="AlphaFoldDB" id="A0AAV5AL78"/>
<keyword evidence="2" id="KW-0812">Transmembrane</keyword>
<feature type="transmembrane region" description="Helical" evidence="2">
    <location>
        <begin position="205"/>
        <end position="228"/>
    </location>
</feature>
<feature type="compositionally biased region" description="Pro residues" evidence="1">
    <location>
        <begin position="342"/>
        <end position="362"/>
    </location>
</feature>
<protein>
    <submittedName>
        <fullName evidence="3">Uncharacterized protein</fullName>
    </submittedName>
</protein>